<sequence length="179" mass="20214">MHYCLICITVYKLSNVNMKKLLIASCLLSLVCLGNNVSAQLKVGRTKEQINEDKKSITPQLIGSNNPITPTFQLYRLGKTVEILAFTDDINGTRKVAFASVKDEKDFYDYVLGLFDDFKNNEFSIGKTRIVPLKMGKILGTKNLAFDFYIDGDSHAYKSLVIGKSGWERLFKKSIINEK</sequence>
<dbReference type="Proteomes" id="UP000249754">
    <property type="component" value="Unassembled WGS sequence"/>
</dbReference>
<dbReference type="EMBL" id="QLLR01000046">
    <property type="protein sequence ID" value="RAJ20883.1"/>
    <property type="molecule type" value="Genomic_DNA"/>
</dbReference>
<reference evidence="2 3" key="1">
    <citation type="submission" date="2018-06" db="EMBL/GenBank/DDBJ databases">
        <title>Genomic Encyclopedia of Archaeal and Bacterial Type Strains, Phase II (KMG-II): from individual species to whole genera.</title>
        <authorList>
            <person name="Goeker M."/>
        </authorList>
    </citation>
    <scope>NUCLEOTIDE SEQUENCE [LARGE SCALE GENOMIC DNA]</scope>
    <source>
        <strain evidence="2 3">DSM 14825</strain>
    </source>
</reference>
<dbReference type="STRING" id="188932.AY601_2063"/>
<evidence type="ECO:0000256" key="1">
    <source>
        <dbReference type="SAM" id="SignalP"/>
    </source>
</evidence>
<feature type="signal peptide" evidence="1">
    <location>
        <begin position="1"/>
        <end position="39"/>
    </location>
</feature>
<organism evidence="2 3">
    <name type="scientific">Pedobacter cryoconitis</name>
    <dbReference type="NCBI Taxonomy" id="188932"/>
    <lineage>
        <taxon>Bacteria</taxon>
        <taxon>Pseudomonadati</taxon>
        <taxon>Bacteroidota</taxon>
        <taxon>Sphingobacteriia</taxon>
        <taxon>Sphingobacteriales</taxon>
        <taxon>Sphingobacteriaceae</taxon>
        <taxon>Pedobacter</taxon>
    </lineage>
</organism>
<comment type="caution">
    <text evidence="2">The sequence shown here is derived from an EMBL/GenBank/DDBJ whole genome shotgun (WGS) entry which is preliminary data.</text>
</comment>
<feature type="chain" id="PRO_5016345319" evidence="1">
    <location>
        <begin position="40"/>
        <end position="179"/>
    </location>
</feature>
<accession>A0A327RZP0</accession>
<gene>
    <name evidence="2" type="ORF">LY11_05085</name>
</gene>
<proteinExistence type="predicted"/>
<evidence type="ECO:0000313" key="3">
    <source>
        <dbReference type="Proteomes" id="UP000249754"/>
    </source>
</evidence>
<name>A0A327RZP0_9SPHI</name>
<protein>
    <submittedName>
        <fullName evidence="2">Uncharacterized protein</fullName>
    </submittedName>
</protein>
<dbReference type="AlphaFoldDB" id="A0A327RZP0"/>
<evidence type="ECO:0000313" key="2">
    <source>
        <dbReference type="EMBL" id="RAJ20883.1"/>
    </source>
</evidence>
<keyword evidence="1" id="KW-0732">Signal</keyword>